<sequence length="82" mass="9635">MSYLMKRRKLYRRFAFGYLGILGMILVPLLFSIIQGAGWKPVLTGVPGYLTFFFAVSWQFVKELRALRREEQEAENSKKKDE</sequence>
<dbReference type="HOGENOM" id="CLU_192767_0_0_4"/>
<keyword evidence="1" id="KW-1133">Transmembrane helix</keyword>
<keyword evidence="1" id="KW-0472">Membrane</keyword>
<feature type="transmembrane region" description="Helical" evidence="1">
    <location>
        <begin position="15"/>
        <end position="36"/>
    </location>
</feature>
<gene>
    <name evidence="2" type="ordered locus">RBRH_04040</name>
</gene>
<protein>
    <submittedName>
        <fullName evidence="2">Uncharacterized protein</fullName>
    </submittedName>
</protein>
<feature type="transmembrane region" description="Helical" evidence="1">
    <location>
        <begin position="42"/>
        <end position="61"/>
    </location>
</feature>
<dbReference type="eggNOG" id="ENOG5031VQ4">
    <property type="taxonomic scope" value="Bacteria"/>
</dbReference>
<keyword evidence="1" id="KW-0812">Transmembrane</keyword>
<organism evidence="2 3">
    <name type="scientific">Mycetohabitans rhizoxinica (strain DSM 19002 / CIP 109453 / HKI 454)</name>
    <name type="common">Paraburkholderia rhizoxinica</name>
    <dbReference type="NCBI Taxonomy" id="882378"/>
    <lineage>
        <taxon>Bacteria</taxon>
        <taxon>Pseudomonadati</taxon>
        <taxon>Pseudomonadota</taxon>
        <taxon>Betaproteobacteria</taxon>
        <taxon>Burkholderiales</taxon>
        <taxon>Burkholderiaceae</taxon>
        <taxon>Mycetohabitans</taxon>
    </lineage>
</organism>
<evidence type="ECO:0000256" key="1">
    <source>
        <dbReference type="SAM" id="Phobius"/>
    </source>
</evidence>
<dbReference type="EMBL" id="FR687359">
    <property type="protein sequence ID" value="CBW74037.1"/>
    <property type="molecule type" value="Genomic_DNA"/>
</dbReference>
<name>E5AMV6_MYCRK</name>
<dbReference type="STRING" id="882378.RBRH_04040"/>
<accession>E5AMV6</accession>
<reference evidence="2 3" key="1">
    <citation type="journal article" date="2011" name="J. Bacteriol.">
        <title>Complete genome sequence of Burkholderia rhizoxinica, an endosymbiont of Rhizopus microsporus.</title>
        <authorList>
            <person name="Lackner G."/>
            <person name="Moebius N."/>
            <person name="Partida-Martinez L."/>
            <person name="Hertweck C."/>
        </authorList>
    </citation>
    <scope>NUCLEOTIDE SEQUENCE [LARGE SCALE GENOMIC DNA]</scope>
    <source>
        <strain evidence="3">DSM 19002 / CIP 109453 / HKI 454</strain>
    </source>
</reference>
<evidence type="ECO:0000313" key="2">
    <source>
        <dbReference type="EMBL" id="CBW74037.1"/>
    </source>
</evidence>
<dbReference type="AlphaFoldDB" id="E5AMV6"/>
<dbReference type="Proteomes" id="UP000007437">
    <property type="component" value="Chromosome"/>
</dbReference>
<evidence type="ECO:0000313" key="3">
    <source>
        <dbReference type="Proteomes" id="UP000007437"/>
    </source>
</evidence>
<proteinExistence type="predicted"/>
<dbReference type="KEGG" id="brh:RBRH_04040"/>